<dbReference type="InterPro" id="IPR015421">
    <property type="entry name" value="PyrdxlP-dep_Trfase_major"/>
</dbReference>
<comment type="caution">
    <text evidence="4">The sequence shown here is derived from an EMBL/GenBank/DDBJ whole genome shotgun (WGS) entry which is preliminary data.</text>
</comment>
<dbReference type="Gene3D" id="3.40.640.10">
    <property type="entry name" value="Type I PLP-dependent aspartate aminotransferase-like (Major domain)"/>
    <property type="match status" value="1"/>
</dbReference>
<dbReference type="Pfam" id="PF00464">
    <property type="entry name" value="SHMT"/>
    <property type="match status" value="1"/>
</dbReference>
<dbReference type="Proteomes" id="UP000678276">
    <property type="component" value="Unassembled WGS sequence"/>
</dbReference>
<dbReference type="Gene3D" id="3.90.1150.10">
    <property type="entry name" value="Aspartate Aminotransferase, domain 1"/>
    <property type="match status" value="1"/>
</dbReference>
<keyword evidence="2" id="KW-0663">Pyridoxal phosphate</keyword>
<accession>A0ABS4BHD5</accession>
<sequence>MTRTDLLDDLETRSAEEIKAAIARRVEDRVRALHEDFLILYAGANILTPSVAASFDPAISLMPAMGPAEDKEQPGSHLVASLESFAARLATSLFGAAWADCRLPSCTIANLAVFSVFAERGSLLLAPASSDGGHLSQRRGGTPSILGLAVRDLPFDAARQCLDAEAAASMIRQDRPAMVMLGRSVILRPDDPDPVIAACREVGAMAIYDASHVAGLIAGGVFPNPFAAGVDVMTTSTYKTLAGPTGAIVMGRRGEDGKRFGDFVDATLLANQDAARFAPLCGVLAEFRQSGAYASATVAFADRLKQALVAAGLDVLLRGEPARTHQVVVPIGDLARTKAVMSELEQARVLVGRCPVPGEPGRHGLRFGTQLVARVEAEEGTHRLPRPQATGSEGETTARILSAITSFLR</sequence>
<evidence type="ECO:0000313" key="5">
    <source>
        <dbReference type="Proteomes" id="UP000678276"/>
    </source>
</evidence>
<proteinExistence type="predicted"/>
<keyword evidence="5" id="KW-1185">Reference proteome</keyword>
<name>A0ABS4BHD5_9HYPH</name>
<dbReference type="InterPro" id="IPR015422">
    <property type="entry name" value="PyrdxlP-dep_Trfase_small"/>
</dbReference>
<dbReference type="SUPFAM" id="SSF53383">
    <property type="entry name" value="PLP-dependent transferases"/>
    <property type="match status" value="1"/>
</dbReference>
<evidence type="ECO:0000256" key="2">
    <source>
        <dbReference type="ARBA" id="ARBA00022898"/>
    </source>
</evidence>
<evidence type="ECO:0000313" key="4">
    <source>
        <dbReference type="EMBL" id="MBP0616155.1"/>
    </source>
</evidence>
<dbReference type="PANTHER" id="PTHR11680:SF35">
    <property type="entry name" value="SERINE HYDROXYMETHYLTRANSFERASE 1"/>
    <property type="match status" value="1"/>
</dbReference>
<protein>
    <submittedName>
        <fullName evidence="4">Glycine hydroxymethyltransferase</fullName>
    </submittedName>
</protein>
<dbReference type="EMBL" id="JAGJCF010000006">
    <property type="protein sequence ID" value="MBP0616155.1"/>
    <property type="molecule type" value="Genomic_DNA"/>
</dbReference>
<comment type="cofactor">
    <cofactor evidence="1">
        <name>pyridoxal 5'-phosphate</name>
        <dbReference type="ChEBI" id="CHEBI:597326"/>
    </cofactor>
</comment>
<dbReference type="InterPro" id="IPR015424">
    <property type="entry name" value="PyrdxlP-dep_Trfase"/>
</dbReference>
<reference evidence="4 5" key="1">
    <citation type="submission" date="2021-04" db="EMBL/GenBank/DDBJ databases">
        <title>Whole genome sequence of Jiella sp. KSK16Y-1.</title>
        <authorList>
            <person name="Tuo L."/>
        </authorList>
    </citation>
    <scope>NUCLEOTIDE SEQUENCE [LARGE SCALE GENOMIC DNA]</scope>
    <source>
        <strain evidence="4 5">KSK16Y-1</strain>
    </source>
</reference>
<organism evidence="4 5">
    <name type="scientific">Jiella mangrovi</name>
    <dbReference type="NCBI Taxonomy" id="2821407"/>
    <lineage>
        <taxon>Bacteria</taxon>
        <taxon>Pseudomonadati</taxon>
        <taxon>Pseudomonadota</taxon>
        <taxon>Alphaproteobacteria</taxon>
        <taxon>Hyphomicrobiales</taxon>
        <taxon>Aurantimonadaceae</taxon>
        <taxon>Jiella</taxon>
    </lineage>
</organism>
<evidence type="ECO:0000256" key="1">
    <source>
        <dbReference type="ARBA" id="ARBA00001933"/>
    </source>
</evidence>
<evidence type="ECO:0000259" key="3">
    <source>
        <dbReference type="Pfam" id="PF00464"/>
    </source>
</evidence>
<dbReference type="PANTHER" id="PTHR11680">
    <property type="entry name" value="SERINE HYDROXYMETHYLTRANSFERASE"/>
    <property type="match status" value="1"/>
</dbReference>
<feature type="domain" description="Serine hydroxymethyltransferase-like" evidence="3">
    <location>
        <begin position="70"/>
        <end position="255"/>
    </location>
</feature>
<dbReference type="InterPro" id="IPR049943">
    <property type="entry name" value="Ser_HO-MeTrfase-like"/>
</dbReference>
<dbReference type="RefSeq" id="WP_209594644.1">
    <property type="nucleotide sequence ID" value="NZ_JAGJCF010000006.1"/>
</dbReference>
<gene>
    <name evidence="4" type="ORF">J6595_11230</name>
</gene>
<dbReference type="InterPro" id="IPR039429">
    <property type="entry name" value="SHMT-like_dom"/>
</dbReference>